<dbReference type="Gene3D" id="3.40.50.720">
    <property type="entry name" value="NAD(P)-binding Rossmann-like Domain"/>
    <property type="match status" value="2"/>
</dbReference>
<dbReference type="Pfam" id="PF00698">
    <property type="entry name" value="Acyl_transf_1"/>
    <property type="match status" value="1"/>
</dbReference>
<feature type="domain" description="Ketosynthase family 3 (KS3)" evidence="8">
    <location>
        <begin position="919"/>
        <end position="1339"/>
    </location>
</feature>
<organism evidence="10 11">
    <name type="scientific">Actinoplanes awajinensis subsp. mycoplanecinus</name>
    <dbReference type="NCBI Taxonomy" id="135947"/>
    <lineage>
        <taxon>Bacteria</taxon>
        <taxon>Bacillati</taxon>
        <taxon>Actinomycetota</taxon>
        <taxon>Actinomycetes</taxon>
        <taxon>Micromonosporales</taxon>
        <taxon>Micromonosporaceae</taxon>
        <taxon>Actinoplanes</taxon>
    </lineage>
</organism>
<dbReference type="PROSITE" id="PS52019">
    <property type="entry name" value="PKS_MFAS_DH"/>
    <property type="match status" value="2"/>
</dbReference>
<evidence type="ECO:0000256" key="3">
    <source>
        <dbReference type="ARBA" id="ARBA00022679"/>
    </source>
</evidence>
<dbReference type="SUPFAM" id="SSF52151">
    <property type="entry name" value="FabD/lysophospholipase-like"/>
    <property type="match status" value="2"/>
</dbReference>
<dbReference type="InterPro" id="IPR057326">
    <property type="entry name" value="KR_dom"/>
</dbReference>
<dbReference type="PROSITE" id="PS00012">
    <property type="entry name" value="PHOSPHOPANTETHEINE"/>
    <property type="match status" value="1"/>
</dbReference>
<feature type="region of interest" description="C-terminal hotdog fold" evidence="6">
    <location>
        <begin position="1874"/>
        <end position="2008"/>
    </location>
</feature>
<dbReference type="InterPro" id="IPR014043">
    <property type="entry name" value="Acyl_transferase_dom"/>
</dbReference>
<dbReference type="Gene3D" id="1.10.1200.10">
    <property type="entry name" value="ACP-like"/>
    <property type="match status" value="2"/>
</dbReference>
<evidence type="ECO:0000259" key="7">
    <source>
        <dbReference type="PROSITE" id="PS50075"/>
    </source>
</evidence>
<dbReference type="InterPro" id="IPR050091">
    <property type="entry name" value="PKS_NRPS_Biosynth_Enz"/>
</dbReference>
<dbReference type="InterPro" id="IPR013968">
    <property type="entry name" value="PKS_KR"/>
</dbReference>
<dbReference type="InterPro" id="IPR020806">
    <property type="entry name" value="PKS_PP-bd"/>
</dbReference>
<keyword evidence="1" id="KW-0596">Phosphopantetheine</keyword>
<evidence type="ECO:0000256" key="1">
    <source>
        <dbReference type="ARBA" id="ARBA00022450"/>
    </source>
</evidence>
<dbReference type="InterPro" id="IPR020807">
    <property type="entry name" value="PKS_DH"/>
</dbReference>
<comment type="caution">
    <text evidence="10">The sequence shown here is derived from an EMBL/GenBank/DDBJ whole genome shotgun (WGS) entry which is preliminary data.</text>
</comment>
<feature type="domain" description="PKS/mFAS DH" evidence="9">
    <location>
        <begin position="146"/>
        <end position="418"/>
    </location>
</feature>
<dbReference type="Pfam" id="PF08659">
    <property type="entry name" value="KR"/>
    <property type="match status" value="2"/>
</dbReference>
<dbReference type="InterPro" id="IPR049552">
    <property type="entry name" value="PKS_DH_N"/>
</dbReference>
<dbReference type="GO" id="GO:0004312">
    <property type="term" value="F:fatty acid synthase activity"/>
    <property type="evidence" value="ECO:0007669"/>
    <property type="project" value="TreeGrafter"/>
</dbReference>
<keyword evidence="5" id="KW-0012">Acyltransferase</keyword>
<feature type="active site" description="Proton acceptor; for dehydratase activity" evidence="6">
    <location>
        <position position="178"/>
    </location>
</feature>
<feature type="non-terminal residue" evidence="10">
    <location>
        <position position="1"/>
    </location>
</feature>
<dbReference type="Pfam" id="PF00109">
    <property type="entry name" value="ketoacyl-synt"/>
    <property type="match status" value="1"/>
</dbReference>
<dbReference type="InterPro" id="IPR042104">
    <property type="entry name" value="PKS_dehydratase_sf"/>
</dbReference>
<reference evidence="10 11" key="1">
    <citation type="submission" date="2015-10" db="EMBL/GenBank/DDBJ databases">
        <authorList>
            <person name="Gilbert D.G."/>
        </authorList>
    </citation>
    <scope>NUCLEOTIDE SEQUENCE [LARGE SCALE GENOMIC DNA]</scope>
    <source>
        <strain evidence="10 11">NRRL B-16712</strain>
    </source>
</reference>
<evidence type="ECO:0000313" key="10">
    <source>
        <dbReference type="EMBL" id="KUL40193.1"/>
    </source>
</evidence>
<dbReference type="InterPro" id="IPR014030">
    <property type="entry name" value="Ketoacyl_synth_N"/>
</dbReference>
<dbReference type="EMBL" id="LLZH01000032">
    <property type="protein sequence ID" value="KUL40193.1"/>
    <property type="molecule type" value="Genomic_DNA"/>
</dbReference>
<dbReference type="GO" id="GO:0004315">
    <property type="term" value="F:3-oxoacyl-[acyl-carrier-protein] synthase activity"/>
    <property type="evidence" value="ECO:0007669"/>
    <property type="project" value="InterPro"/>
</dbReference>
<dbReference type="GO" id="GO:0031177">
    <property type="term" value="F:phosphopantetheine binding"/>
    <property type="evidence" value="ECO:0007669"/>
    <property type="project" value="InterPro"/>
</dbReference>
<feature type="domain" description="Carrier" evidence="7">
    <location>
        <begin position="825"/>
        <end position="900"/>
    </location>
</feature>
<dbReference type="InterPro" id="IPR055123">
    <property type="entry name" value="SpnB-like_Rossmann"/>
</dbReference>
<dbReference type="Gene3D" id="3.10.129.110">
    <property type="entry name" value="Polyketide synthase dehydratase"/>
    <property type="match status" value="2"/>
</dbReference>
<feature type="active site" description="Proton acceptor; for dehydratase activity" evidence="6">
    <location>
        <position position="1774"/>
    </location>
</feature>
<dbReference type="Pfam" id="PF22953">
    <property type="entry name" value="SpnB_Rossmann"/>
    <property type="match status" value="1"/>
</dbReference>
<dbReference type="PROSITE" id="PS52004">
    <property type="entry name" value="KS3_2"/>
    <property type="match status" value="1"/>
</dbReference>
<keyword evidence="2" id="KW-0597">Phosphoprotein</keyword>
<evidence type="ECO:0000256" key="5">
    <source>
        <dbReference type="ARBA" id="ARBA00023315"/>
    </source>
</evidence>
<dbReference type="Proteomes" id="UP000053244">
    <property type="component" value="Unassembled WGS sequence"/>
</dbReference>
<dbReference type="InterPro" id="IPR001227">
    <property type="entry name" value="Ac_transferase_dom_sf"/>
</dbReference>
<dbReference type="SMART" id="SM01294">
    <property type="entry name" value="PKS_PP_betabranch"/>
    <property type="match status" value="2"/>
</dbReference>
<gene>
    <name evidence="10" type="ORF">ADL15_07650</name>
</gene>
<dbReference type="SMART" id="SM00826">
    <property type="entry name" value="PKS_DH"/>
    <property type="match status" value="2"/>
</dbReference>
<dbReference type="OrthoDB" id="5476359at2"/>
<dbReference type="InterPro" id="IPR014031">
    <property type="entry name" value="Ketoacyl_synth_C"/>
</dbReference>
<dbReference type="InterPro" id="IPR036291">
    <property type="entry name" value="NAD(P)-bd_dom_sf"/>
</dbReference>
<dbReference type="InterPro" id="IPR018201">
    <property type="entry name" value="Ketoacyl_synth_AS"/>
</dbReference>
<dbReference type="InterPro" id="IPR016036">
    <property type="entry name" value="Malonyl_transacylase_ACP-bd"/>
</dbReference>
<dbReference type="GO" id="GO:0006633">
    <property type="term" value="P:fatty acid biosynthetic process"/>
    <property type="evidence" value="ECO:0007669"/>
    <property type="project" value="InterPro"/>
</dbReference>
<dbReference type="CDD" id="cd08956">
    <property type="entry name" value="KR_3_FAS_SDR_x"/>
    <property type="match status" value="2"/>
</dbReference>
<dbReference type="InterPro" id="IPR036736">
    <property type="entry name" value="ACP-like_sf"/>
</dbReference>
<dbReference type="InterPro" id="IPR016035">
    <property type="entry name" value="Acyl_Trfase/lysoPLipase"/>
</dbReference>
<dbReference type="Pfam" id="PF00550">
    <property type="entry name" value="PP-binding"/>
    <property type="match status" value="2"/>
</dbReference>
<dbReference type="SMART" id="SM00825">
    <property type="entry name" value="PKS_KS"/>
    <property type="match status" value="1"/>
</dbReference>
<dbReference type="SUPFAM" id="SSF55048">
    <property type="entry name" value="Probable ACP-binding domain of malonyl-CoA ACP transacylase"/>
    <property type="match status" value="1"/>
</dbReference>
<dbReference type="InterPro" id="IPR020841">
    <property type="entry name" value="PKS_Beta-ketoAc_synthase_dom"/>
</dbReference>
<dbReference type="InterPro" id="IPR049900">
    <property type="entry name" value="PKS_mFAS_DH"/>
</dbReference>
<dbReference type="PROSITE" id="PS50075">
    <property type="entry name" value="CARRIER"/>
    <property type="match status" value="2"/>
</dbReference>
<sequence>TVVSTVEAGGDWTDPEYWVRQVREPVRFADAVTRLNANRVLELGPDTVLATLVPGSLAALGPDRDEATTPLIAVAALRRDRDEVTTLLTAVAALFTDGQDVNWAAVLGDGLRADLPTYPFQHRRFWLEPTPPSGDVTAAGLDDPEHPLLAAAVELPGFGAMLFTGTLTAGNPSWLTDHRVHDATVVPGTALLEVAQAAGARAGTPAVEELVLRAPLTLPATTPVRLRVQVAAPDAAFRRALTIHSRRDDEPGGWTLHATGALAATLETPGDSPDLLVWPPADADELTLDGLYDDYAAAGLGYGPAFRNLRRVWRRGTTVFAEISTDQATDGYAVHPALFDAALHAIGAAGMVPAGDAHLPFAFSGVRWERPAGATVRVCLTPGPAAASVRLTLADSSGLPVAEVDNLVLRPAAAGRPGASADRLLFGVEWTPQPVVPQAEPMVTMTLGEALPAPAPVLLVDATAPGPARDRSAALLSLLQTWLPDPQWAGSRLVIRTLGAVGDHVTDPDGAALWGLARSTQSEHPDRVHLLDSPGDAFYPVPQALVRDGLVRVPRLVRTTTSGTPDFGTGTVVVTGATGTLGGLIARHLVRAHGVRDLLLLSRSGRDVVIDGARVRSIACDLADASAVAAVLRDEPVTAVVHAAGVLDDGTVESLTPQRLDTVFRAKVDAARNLAAATRDLPLSAFVLFSSAAGLFGNPGQANYAAANAYLDAYACWLRTEGVPATSMAWGLWDAGMGDGADLDRLRRGGVLALTAEQGLAAFDAALGAGPLVAPLAIDLAALRNAPSVPELLQGLAPVRATTRTPASGALGRRLAALPAADRDHAVLGLVRAQVADVLGHTSAGQVAAGRAFTELGFDSLTGIELRNRLAAATGLRLPSTLVFDYPTVAALAGHLAGQFAGPDTADVAAAPVAAARTEEPIVIVGMACRYPGGVASPDDLWNLVAAGGDGVGLFPEDRDWPEVYHPDPDHPGTSYTRHGGFLPGAADFDPELFGIAPREALAMDPQHRLLLETSWEAFERAGVNPRGLHGSRTGVFVGVMYNDYGLVLDGSTDNTEGFLGVSNSVASGRVSYTFGLEGPAVTVDTACSSSLVALHMAVQALRNGECDAALAGGVTVMATPATFVGFSRQRGLAPDGRCKSFADGADGTGWSEGVGMLLVERLSDAQRLGHPILAVVRGSAVNQDGASNGLTAPNGPSQQRVIRAALASAGLTTADVDAVEAHGTGTSLGDPIEAQALLATYGQDRSTPLLLGSVKSNLGHTQAAAGVAGIIKMVQAMRHGSLPATLHVDRPTEQVDWSAGEVELLTSSREWPAVNRPRRAAVSSFGISGTNAHVILEAVPAVEPVAGIELPVTPIVLTAAGPEALDDLDTLVAARTDLPPGRIAATLATRAMLPHRLVHLGDDDIRGIATEGRLAIVFTGQGSQRLDMGRGLYEVFPVFAAAYDEVAALLELPEPEVEQTGWAQPAIFALEVALLALVRSWGIRPDVVAGHSIGEIAAAHAAGVLSLADAATLVSARGRLMQALPAGGVMVAVQASEDEVRAAFPEVDIAAVNGPRAVVVSGPSSDISPLEGYGWKTTRLRTSHAFHSRLMEPMLDDFRAVVTTLTFSEPRLAVASTVDADGDWTDPEYWVRQVREPVRFADAVARLDAARVLELGPDTVLATLVPDAVAALRRDRSEPHTLLRAVAELFVRGQHVDWTALLGRATADLPTYPFHHRRFWPRPRTGAGGDVTELGLTGTGHPVLGAAAEIPGSGVVLFTGSLSTATHPWTAEHTVHGAVVVPGAALAEMVLAAGAEVGAPALDELLLQTPLTLPGRDAVQLRVIVAAPDDDGHRAVAVHARTGTDGPWTEHATGVLSADTGAELVTVPVPADADELDLTGLYPALEAAGLGYGPAFRGLRRAWRSGDDVYAEVQVDAASDGFALHPALLDSALHAVAAAGMLPGDTVQLPFAFTGVRILTPGATSLVLRLAPAGPGGVRLDIADPAGLPVAVVDRVALRPLAPPAPSEQAGLYTVTWQPAPVTGTDPAGWHHLPYGQPLPTLPVAPAVVLLDATAPPPASPAAVHRAVAATLALLQQWVTDPAWSASHLVVLTSGAVATTAADPLPGLTHAALWGLVRAAQSEHPGRFTLVDADGGPDGHTLVPGLVAAGIGQAAIRGDAVLVPRFALAPAAPEPISLGDGTVVLTGATGALGTALARHLVTAHGVKSLLLVSRRGAAAPGAAELLDELTAAGAEVRLEACDLADAEAVRGLLASVEVGAVVHAAGSTDDATLTSLTPERLAGVLAAKVDAAVNLRAATADRQLTAFVLFSSVAGLLGNPGQANYAAANTFLDAYASRLRADGVPAMSLAWGLWDAGLGVGADRDRMRRGGIVPLSTGDALGLFDTALGAGAALLVPLGVDLPALRRAAAAGSIPELFSGLAPATRTPARSASTGRDRALTARLDTLAPAERTRTLLGLVRTHAVAVLGHAGPADIGDDRSFGELGFDSLTAVEFRNRLAADTGLRLAPTLIFDHPTPLALATALRDQLTPEPAGGDAALLAELARLESSLTASTPSEATRTSVALRLRALLAGWAGAEATTGAEATADTDIADADDDELFSLLDNELGAN</sequence>
<dbReference type="InterPro" id="IPR009081">
    <property type="entry name" value="PP-bd_ACP"/>
</dbReference>
<dbReference type="SMART" id="SM00827">
    <property type="entry name" value="PKS_AT"/>
    <property type="match status" value="1"/>
</dbReference>
<feature type="region of interest" description="C-terminal hotdog fold" evidence="6">
    <location>
        <begin position="283"/>
        <end position="418"/>
    </location>
</feature>
<dbReference type="Gene3D" id="3.40.47.10">
    <property type="match status" value="1"/>
</dbReference>
<feature type="active site" description="Proton donor; for dehydratase activity" evidence="6">
    <location>
        <position position="340"/>
    </location>
</feature>
<evidence type="ECO:0008006" key="12">
    <source>
        <dbReference type="Google" id="ProtNLM"/>
    </source>
</evidence>
<proteinExistence type="predicted"/>
<feature type="region of interest" description="N-terminal hotdog fold" evidence="6">
    <location>
        <begin position="1742"/>
        <end position="1864"/>
    </location>
</feature>
<dbReference type="SUPFAM" id="SSF53901">
    <property type="entry name" value="Thiolase-like"/>
    <property type="match status" value="1"/>
</dbReference>
<dbReference type="Gene3D" id="3.30.70.3290">
    <property type="match status" value="2"/>
</dbReference>
<evidence type="ECO:0000256" key="2">
    <source>
        <dbReference type="ARBA" id="ARBA00022553"/>
    </source>
</evidence>
<dbReference type="PANTHER" id="PTHR43775:SF51">
    <property type="entry name" value="INACTIVE PHENOLPHTHIOCEROL SYNTHESIS POLYKETIDE SYNTHASE TYPE I PKS1-RELATED"/>
    <property type="match status" value="1"/>
</dbReference>
<dbReference type="PROSITE" id="PS00606">
    <property type="entry name" value="KS3_1"/>
    <property type="match status" value="1"/>
</dbReference>
<evidence type="ECO:0000256" key="6">
    <source>
        <dbReference type="PROSITE-ProRule" id="PRU01363"/>
    </source>
</evidence>
<evidence type="ECO:0000256" key="4">
    <source>
        <dbReference type="ARBA" id="ARBA00023268"/>
    </source>
</evidence>
<keyword evidence="3" id="KW-0808">Transferase</keyword>
<evidence type="ECO:0000259" key="9">
    <source>
        <dbReference type="PROSITE" id="PS52019"/>
    </source>
</evidence>
<dbReference type="SUPFAM" id="SSF47336">
    <property type="entry name" value="ACP-like"/>
    <property type="match status" value="2"/>
</dbReference>
<dbReference type="FunFam" id="1.10.1200.10:FF:000007">
    <property type="entry name" value="Probable polyketide synthase pks17"/>
    <property type="match status" value="2"/>
</dbReference>
<dbReference type="Pfam" id="PF02801">
    <property type="entry name" value="Ketoacyl-synt_C"/>
    <property type="match status" value="1"/>
</dbReference>
<feature type="active site" description="Proton donor; for dehydratase activity" evidence="6">
    <location>
        <position position="1931"/>
    </location>
</feature>
<keyword evidence="11" id="KW-1185">Reference proteome</keyword>
<dbReference type="SMART" id="SM00822">
    <property type="entry name" value="PKS_KR"/>
    <property type="match status" value="2"/>
</dbReference>
<feature type="domain" description="PKS/mFAS DH" evidence="9">
    <location>
        <begin position="1742"/>
        <end position="2008"/>
    </location>
</feature>
<dbReference type="CDD" id="cd00833">
    <property type="entry name" value="PKS"/>
    <property type="match status" value="1"/>
</dbReference>
<name>A0A0X3V5W6_9ACTN</name>
<dbReference type="PANTHER" id="PTHR43775">
    <property type="entry name" value="FATTY ACID SYNTHASE"/>
    <property type="match status" value="1"/>
</dbReference>
<dbReference type="SMART" id="SM00823">
    <property type="entry name" value="PKS_PP"/>
    <property type="match status" value="2"/>
</dbReference>
<dbReference type="InterPro" id="IPR016039">
    <property type="entry name" value="Thiolase-like"/>
</dbReference>
<dbReference type="Gene3D" id="1.10.287.1960">
    <property type="match status" value="1"/>
</dbReference>
<dbReference type="InterPro" id="IPR006162">
    <property type="entry name" value="Ppantetheine_attach_site"/>
</dbReference>
<protein>
    <recommendedName>
        <fullName evidence="12">Beta-ketoacyl synthase</fullName>
    </recommendedName>
</protein>
<dbReference type="Pfam" id="PF14765">
    <property type="entry name" value="PS-DH"/>
    <property type="match status" value="2"/>
</dbReference>
<dbReference type="InterPro" id="IPR049551">
    <property type="entry name" value="PKS_DH_C"/>
</dbReference>
<accession>A0A0X3V5W6</accession>
<feature type="domain" description="Carrier" evidence="7">
    <location>
        <begin position="2455"/>
        <end position="2530"/>
    </location>
</feature>
<dbReference type="Gene3D" id="3.30.70.250">
    <property type="entry name" value="Malonyl-CoA ACP transacylase, ACP-binding"/>
    <property type="match status" value="1"/>
</dbReference>
<keyword evidence="4" id="KW-0511">Multifunctional enzyme</keyword>
<evidence type="ECO:0000313" key="11">
    <source>
        <dbReference type="Proteomes" id="UP000053244"/>
    </source>
</evidence>
<dbReference type="Gene3D" id="3.40.366.10">
    <property type="entry name" value="Malonyl-Coenzyme A Acyl Carrier Protein, domain 2"/>
    <property type="match status" value="2"/>
</dbReference>
<dbReference type="SUPFAM" id="SSF51735">
    <property type="entry name" value="NAD(P)-binding Rossmann-fold domains"/>
    <property type="match status" value="4"/>
</dbReference>
<feature type="region of interest" description="N-terminal hotdog fold" evidence="6">
    <location>
        <begin position="146"/>
        <end position="269"/>
    </location>
</feature>
<dbReference type="FunFam" id="3.40.47.10:FF:000019">
    <property type="entry name" value="Polyketide synthase type I"/>
    <property type="match status" value="1"/>
</dbReference>
<dbReference type="Pfam" id="PF21089">
    <property type="entry name" value="PKS_DH_N"/>
    <property type="match status" value="2"/>
</dbReference>
<evidence type="ECO:0000259" key="8">
    <source>
        <dbReference type="PROSITE" id="PS52004"/>
    </source>
</evidence>